<accession>A0A813C4R4</accession>
<protein>
    <recommendedName>
        <fullName evidence="1">RNase H type-1 domain-containing protein</fullName>
    </recommendedName>
</protein>
<dbReference type="GO" id="GO:0004523">
    <property type="term" value="F:RNA-DNA hybrid ribonuclease activity"/>
    <property type="evidence" value="ECO:0007669"/>
    <property type="project" value="InterPro"/>
</dbReference>
<evidence type="ECO:0000313" key="3">
    <source>
        <dbReference type="Proteomes" id="UP000601435"/>
    </source>
</evidence>
<feature type="domain" description="RNase H type-1" evidence="1">
    <location>
        <begin position="75"/>
        <end position="228"/>
    </location>
</feature>
<proteinExistence type="predicted"/>
<name>A0A813C4R4_9DINO</name>
<comment type="caution">
    <text evidence="2">The sequence shown here is derived from an EMBL/GenBank/DDBJ whole genome shotgun (WGS) entry which is preliminary data.</text>
</comment>
<dbReference type="Proteomes" id="UP000601435">
    <property type="component" value="Unassembled WGS sequence"/>
</dbReference>
<dbReference type="AlphaFoldDB" id="A0A813C4R4"/>
<dbReference type="OrthoDB" id="10416622at2759"/>
<feature type="non-terminal residue" evidence="2">
    <location>
        <position position="1"/>
    </location>
</feature>
<dbReference type="InterPro" id="IPR036397">
    <property type="entry name" value="RNaseH_sf"/>
</dbReference>
<dbReference type="GO" id="GO:0003676">
    <property type="term" value="F:nucleic acid binding"/>
    <property type="evidence" value="ECO:0007669"/>
    <property type="project" value="InterPro"/>
</dbReference>
<evidence type="ECO:0000259" key="1">
    <source>
        <dbReference type="PROSITE" id="PS50879"/>
    </source>
</evidence>
<reference evidence="2" key="1">
    <citation type="submission" date="2021-02" db="EMBL/GenBank/DDBJ databases">
        <authorList>
            <person name="Dougan E. K."/>
            <person name="Rhodes N."/>
            <person name="Thang M."/>
            <person name="Chan C."/>
        </authorList>
    </citation>
    <scope>NUCLEOTIDE SEQUENCE</scope>
</reference>
<dbReference type="SUPFAM" id="SSF53098">
    <property type="entry name" value="Ribonuclease H-like"/>
    <property type="match status" value="1"/>
</dbReference>
<sequence length="313" mass="34026">ARRISLADSLPTAVTVDLSAVSLPVHQTIDQVVQWTREAVWPLCGDLPSEPPLPACVQDFLAKCAFGDSPRTAPCYEQITIYTDGSYDGAASSWSFCAFGSQGDRTTFIGWSAGQVHTDAADPLFLQPCRHSALCGEQHAILWAAIWLMQSPRHFRSHLVSDCLVALQQATGTFGWSDADSFAPLCRAAMQAACSARPTLDSEISHVRSHQGHPANELADHLAKSANRGHGVTPTPHQLWAAEWIRQGALAWLWVQIEAAAFPDMQAFGLQPDPNPNGVGASLRVVHAICASSSKVQESRSQHFKKPDQQLRM</sequence>
<evidence type="ECO:0000313" key="2">
    <source>
        <dbReference type="EMBL" id="CAE7938142.1"/>
    </source>
</evidence>
<dbReference type="InterPro" id="IPR002156">
    <property type="entry name" value="RNaseH_domain"/>
</dbReference>
<dbReference type="InterPro" id="IPR012337">
    <property type="entry name" value="RNaseH-like_sf"/>
</dbReference>
<dbReference type="EMBL" id="CAJNJA010085631">
    <property type="protein sequence ID" value="CAE7938142.1"/>
    <property type="molecule type" value="Genomic_DNA"/>
</dbReference>
<dbReference type="PROSITE" id="PS50879">
    <property type="entry name" value="RNASE_H_1"/>
    <property type="match status" value="1"/>
</dbReference>
<keyword evidence="3" id="KW-1185">Reference proteome</keyword>
<gene>
    <name evidence="2" type="ORF">SNEC2469_LOCUS33038</name>
</gene>
<dbReference type="Pfam" id="PF00075">
    <property type="entry name" value="RNase_H"/>
    <property type="match status" value="1"/>
</dbReference>
<organism evidence="2 3">
    <name type="scientific">Symbiodinium necroappetens</name>
    <dbReference type="NCBI Taxonomy" id="1628268"/>
    <lineage>
        <taxon>Eukaryota</taxon>
        <taxon>Sar</taxon>
        <taxon>Alveolata</taxon>
        <taxon>Dinophyceae</taxon>
        <taxon>Suessiales</taxon>
        <taxon>Symbiodiniaceae</taxon>
        <taxon>Symbiodinium</taxon>
    </lineage>
</organism>
<dbReference type="Gene3D" id="3.30.420.10">
    <property type="entry name" value="Ribonuclease H-like superfamily/Ribonuclease H"/>
    <property type="match status" value="1"/>
</dbReference>